<keyword evidence="9" id="KW-1185">Reference proteome</keyword>
<dbReference type="Pfam" id="PF00892">
    <property type="entry name" value="EamA"/>
    <property type="match status" value="2"/>
</dbReference>
<dbReference type="PANTHER" id="PTHR22911:SF6">
    <property type="entry name" value="SOLUTE CARRIER FAMILY 35 MEMBER G1"/>
    <property type="match status" value="1"/>
</dbReference>
<comment type="caution">
    <text evidence="8">The sequence shown here is derived from an EMBL/GenBank/DDBJ whole genome shotgun (WGS) entry which is preliminary data.</text>
</comment>
<evidence type="ECO:0000259" key="7">
    <source>
        <dbReference type="Pfam" id="PF00892"/>
    </source>
</evidence>
<dbReference type="PANTHER" id="PTHR22911">
    <property type="entry name" value="ACYL-MALONYL CONDENSING ENZYME-RELATED"/>
    <property type="match status" value="1"/>
</dbReference>
<feature type="transmembrane region" description="Helical" evidence="6">
    <location>
        <begin position="42"/>
        <end position="60"/>
    </location>
</feature>
<evidence type="ECO:0000256" key="1">
    <source>
        <dbReference type="ARBA" id="ARBA00004141"/>
    </source>
</evidence>
<evidence type="ECO:0000256" key="5">
    <source>
        <dbReference type="ARBA" id="ARBA00023136"/>
    </source>
</evidence>
<reference evidence="8 9" key="1">
    <citation type="submission" date="2022-10" db="EMBL/GenBank/DDBJ databases">
        <title>Defluviimonas sp. nov., isolated from ocean surface water.</title>
        <authorList>
            <person name="He W."/>
            <person name="Wang L."/>
            <person name="Zhang D.-F."/>
        </authorList>
    </citation>
    <scope>NUCLEOTIDE SEQUENCE [LARGE SCALE GENOMIC DNA]</scope>
    <source>
        <strain evidence="8 9">WL0002</strain>
    </source>
</reference>
<sequence>MRQRSRMNPLFGISLKVCSVAVFMAMASLIKSTEGAVPAGEVVFFRSAFAIPVIIVWLMWRGQLREGLHTANPLGHVWRGLCGTMAMGLGFAALALLPLPEVTALGYAAPLLTVIFAAMFLGEEVRIFRIATVAMGLVGVLIILSPRLSGVSDSAIDNGEAFGAMLVLTSAVFSALAQVFIRKLVVGEKVTAIVFYFSLTATVISLVTLPFGWVVPTGGTAAILILAGLLGGVGQVLLTSSYRHAPASVIAPFEYASMVLALIVGYFVFSEVPTLVVLAGAAIVVAAGILIIWRERQLGLERARQRQSMTPQG</sequence>
<gene>
    <name evidence="8" type="ORF">OEW28_05510</name>
</gene>
<feature type="transmembrane region" description="Helical" evidence="6">
    <location>
        <begin position="104"/>
        <end position="121"/>
    </location>
</feature>
<comment type="similarity">
    <text evidence="2">Belongs to the drug/metabolite transporter (DMT) superfamily. 10 TMS drug/metabolite exporter (DME) (TC 2.A.7.3) family.</text>
</comment>
<dbReference type="InterPro" id="IPR000620">
    <property type="entry name" value="EamA_dom"/>
</dbReference>
<feature type="transmembrane region" description="Helical" evidence="6">
    <location>
        <begin position="12"/>
        <end position="30"/>
    </location>
</feature>
<comment type="subcellular location">
    <subcellularLocation>
        <location evidence="1">Membrane</location>
        <topology evidence="1">Multi-pass membrane protein</topology>
    </subcellularLocation>
</comment>
<evidence type="ECO:0000313" key="9">
    <source>
        <dbReference type="Proteomes" id="UP001652542"/>
    </source>
</evidence>
<evidence type="ECO:0000256" key="3">
    <source>
        <dbReference type="ARBA" id="ARBA00022692"/>
    </source>
</evidence>
<feature type="transmembrane region" description="Helical" evidence="6">
    <location>
        <begin position="128"/>
        <end position="149"/>
    </location>
</feature>
<evidence type="ECO:0000313" key="8">
    <source>
        <dbReference type="EMBL" id="MCV2868080.1"/>
    </source>
</evidence>
<dbReference type="InterPro" id="IPR037185">
    <property type="entry name" value="EmrE-like"/>
</dbReference>
<dbReference type="EMBL" id="JAOWKY010000001">
    <property type="protein sequence ID" value="MCV2868080.1"/>
    <property type="molecule type" value="Genomic_DNA"/>
</dbReference>
<keyword evidence="4 6" id="KW-1133">Transmembrane helix</keyword>
<feature type="domain" description="EamA" evidence="7">
    <location>
        <begin position="11"/>
        <end position="144"/>
    </location>
</feature>
<accession>A0ABT2ZAA9</accession>
<feature type="transmembrane region" description="Helical" evidence="6">
    <location>
        <begin position="161"/>
        <end position="181"/>
    </location>
</feature>
<organism evidence="8 9">
    <name type="scientific">Albidovulum marisflavi</name>
    <dbReference type="NCBI Taxonomy" id="2984159"/>
    <lineage>
        <taxon>Bacteria</taxon>
        <taxon>Pseudomonadati</taxon>
        <taxon>Pseudomonadota</taxon>
        <taxon>Alphaproteobacteria</taxon>
        <taxon>Rhodobacterales</taxon>
        <taxon>Paracoccaceae</taxon>
        <taxon>Albidovulum</taxon>
    </lineage>
</organism>
<feature type="transmembrane region" description="Helical" evidence="6">
    <location>
        <begin position="250"/>
        <end position="269"/>
    </location>
</feature>
<feature type="transmembrane region" description="Helical" evidence="6">
    <location>
        <begin position="80"/>
        <end position="98"/>
    </location>
</feature>
<evidence type="ECO:0000256" key="6">
    <source>
        <dbReference type="SAM" id="Phobius"/>
    </source>
</evidence>
<proteinExistence type="inferred from homology"/>
<keyword evidence="5 6" id="KW-0472">Membrane</keyword>
<evidence type="ECO:0000256" key="4">
    <source>
        <dbReference type="ARBA" id="ARBA00022989"/>
    </source>
</evidence>
<dbReference type="Proteomes" id="UP001652542">
    <property type="component" value="Unassembled WGS sequence"/>
</dbReference>
<protein>
    <submittedName>
        <fullName evidence="8">DMT family transporter</fullName>
    </submittedName>
</protein>
<keyword evidence="3 6" id="KW-0812">Transmembrane</keyword>
<evidence type="ECO:0000256" key="2">
    <source>
        <dbReference type="ARBA" id="ARBA00009853"/>
    </source>
</evidence>
<feature type="domain" description="EamA" evidence="7">
    <location>
        <begin position="162"/>
        <end position="292"/>
    </location>
</feature>
<feature type="transmembrane region" description="Helical" evidence="6">
    <location>
        <begin position="193"/>
        <end position="213"/>
    </location>
</feature>
<name>A0ABT2ZAA9_9RHOB</name>
<dbReference type="SUPFAM" id="SSF103481">
    <property type="entry name" value="Multidrug resistance efflux transporter EmrE"/>
    <property type="match status" value="2"/>
</dbReference>
<feature type="transmembrane region" description="Helical" evidence="6">
    <location>
        <begin position="219"/>
        <end position="238"/>
    </location>
</feature>
<feature type="transmembrane region" description="Helical" evidence="6">
    <location>
        <begin position="275"/>
        <end position="293"/>
    </location>
</feature>